<dbReference type="GO" id="GO:0032040">
    <property type="term" value="C:small-subunit processome"/>
    <property type="evidence" value="ECO:0007669"/>
    <property type="project" value="TreeGrafter"/>
</dbReference>
<evidence type="ECO:0000256" key="5">
    <source>
        <dbReference type="ARBA" id="ARBA00022552"/>
    </source>
</evidence>
<reference evidence="11 12" key="1">
    <citation type="journal article" date="2016" name="Mol. Biol. Evol.">
        <title>Comparative Genomics of Early-Diverging Mushroom-Forming Fungi Provides Insights into the Origins of Lignocellulose Decay Capabilities.</title>
        <authorList>
            <person name="Nagy L.G."/>
            <person name="Riley R."/>
            <person name="Tritt A."/>
            <person name="Adam C."/>
            <person name="Daum C."/>
            <person name="Floudas D."/>
            <person name="Sun H."/>
            <person name="Yadav J.S."/>
            <person name="Pangilinan J."/>
            <person name="Larsson K.H."/>
            <person name="Matsuura K."/>
            <person name="Barry K."/>
            <person name="Labutti K."/>
            <person name="Kuo R."/>
            <person name="Ohm R.A."/>
            <person name="Bhattacharya S.S."/>
            <person name="Shirouzu T."/>
            <person name="Yoshinaga Y."/>
            <person name="Martin F.M."/>
            <person name="Grigoriev I.V."/>
            <person name="Hibbett D.S."/>
        </authorList>
    </citation>
    <scope>NUCLEOTIDE SEQUENCE [LARGE SCALE GENOMIC DNA]</scope>
    <source>
        <strain evidence="11 12">TUFC12733</strain>
    </source>
</reference>
<comment type="subcellular location">
    <subcellularLocation>
        <location evidence="1 9">Nucleus</location>
        <location evidence="1 9">Nucleolus</location>
    </subcellularLocation>
</comment>
<feature type="repeat" description="HEAT" evidence="8">
    <location>
        <begin position="852"/>
        <end position="889"/>
    </location>
</feature>
<evidence type="ECO:0000313" key="11">
    <source>
        <dbReference type="EMBL" id="KZO97606.1"/>
    </source>
</evidence>
<dbReference type="GO" id="GO:0000462">
    <property type="term" value="P:maturation of SSU-rRNA from tricistronic rRNA transcript (SSU-rRNA, 5.8S rRNA, LSU-rRNA)"/>
    <property type="evidence" value="ECO:0007669"/>
    <property type="project" value="TreeGrafter"/>
</dbReference>
<dbReference type="InterPro" id="IPR012954">
    <property type="entry name" value="BP28_C_dom"/>
</dbReference>
<dbReference type="PANTHER" id="PTHR13457:SF1">
    <property type="entry name" value="HEAT REPEAT-CONTAINING PROTEIN 1"/>
    <property type="match status" value="1"/>
</dbReference>
<organism evidence="11 12">
    <name type="scientific">Calocera viscosa (strain TUFC12733)</name>
    <dbReference type="NCBI Taxonomy" id="1330018"/>
    <lineage>
        <taxon>Eukaryota</taxon>
        <taxon>Fungi</taxon>
        <taxon>Dikarya</taxon>
        <taxon>Basidiomycota</taxon>
        <taxon>Agaricomycotina</taxon>
        <taxon>Dacrymycetes</taxon>
        <taxon>Dacrymycetales</taxon>
        <taxon>Dacrymycetaceae</taxon>
        <taxon>Calocera</taxon>
    </lineage>
</organism>
<dbReference type="InterPro" id="IPR022125">
    <property type="entry name" value="U3snoRNP10_N"/>
</dbReference>
<evidence type="ECO:0000256" key="6">
    <source>
        <dbReference type="ARBA" id="ARBA00023242"/>
    </source>
</evidence>
<dbReference type="PROSITE" id="PS50077">
    <property type="entry name" value="HEAT_REPEAT"/>
    <property type="match status" value="1"/>
</dbReference>
<protein>
    <recommendedName>
        <fullName evidence="3 9">U3 small nucleolar RNA-associated protein 10</fullName>
    </recommendedName>
</protein>
<proteinExistence type="inferred from homology"/>
<dbReference type="GO" id="GO:0034455">
    <property type="term" value="C:t-UTP complex"/>
    <property type="evidence" value="ECO:0007669"/>
    <property type="project" value="TreeGrafter"/>
</dbReference>
<feature type="domain" description="BP28 C-terminal" evidence="10">
    <location>
        <begin position="1770"/>
        <end position="1911"/>
    </location>
</feature>
<evidence type="ECO:0000256" key="4">
    <source>
        <dbReference type="ARBA" id="ARBA00022517"/>
    </source>
</evidence>
<keyword evidence="4 9" id="KW-0690">Ribosome biogenesis</keyword>
<evidence type="ECO:0000256" key="7">
    <source>
        <dbReference type="ARBA" id="ARBA00023274"/>
    </source>
</evidence>
<evidence type="ECO:0000256" key="2">
    <source>
        <dbReference type="ARBA" id="ARBA00010559"/>
    </source>
</evidence>
<evidence type="ECO:0000259" key="10">
    <source>
        <dbReference type="SMART" id="SM01036"/>
    </source>
</evidence>
<dbReference type="Pfam" id="PF23243">
    <property type="entry name" value="HEAT_HEATR1"/>
    <property type="match status" value="1"/>
</dbReference>
<dbReference type="Pfam" id="PF08146">
    <property type="entry name" value="BP28CT"/>
    <property type="match status" value="1"/>
</dbReference>
<gene>
    <name evidence="11" type="ORF">CALVIDRAFT_536183</name>
</gene>
<name>A0A167NDQ5_CALVF</name>
<comment type="similarity">
    <text evidence="2 9">Belongs to the HEATR1/UTP10 family.</text>
</comment>
<keyword evidence="6 9" id="KW-0539">Nucleus</keyword>
<keyword evidence="7 9" id="KW-0687">Ribonucleoprotein</keyword>
<comment type="function">
    <text evidence="9">Involved in nucleolar processing of pre-18S ribosomal RNA.</text>
</comment>
<dbReference type="GO" id="GO:0030686">
    <property type="term" value="C:90S preribosome"/>
    <property type="evidence" value="ECO:0007669"/>
    <property type="project" value="TreeGrafter"/>
</dbReference>
<dbReference type="InterPro" id="IPR040191">
    <property type="entry name" value="UTP10"/>
</dbReference>
<evidence type="ECO:0000313" key="12">
    <source>
        <dbReference type="Proteomes" id="UP000076738"/>
    </source>
</evidence>
<accession>A0A167NDQ5</accession>
<dbReference type="InterPro" id="IPR016024">
    <property type="entry name" value="ARM-type_fold"/>
</dbReference>
<dbReference type="SMART" id="SM01036">
    <property type="entry name" value="BP28CT"/>
    <property type="match status" value="1"/>
</dbReference>
<evidence type="ECO:0000256" key="8">
    <source>
        <dbReference type="PROSITE-ProRule" id="PRU00103"/>
    </source>
</evidence>
<dbReference type="STRING" id="1330018.A0A167NDQ5"/>
<dbReference type="OrthoDB" id="31183at2759"/>
<dbReference type="InterPro" id="IPR056473">
    <property type="entry name" value="HEAT_Utp10/HEAT1"/>
</dbReference>
<dbReference type="GO" id="GO:0045943">
    <property type="term" value="P:positive regulation of transcription by RNA polymerase I"/>
    <property type="evidence" value="ECO:0007669"/>
    <property type="project" value="TreeGrafter"/>
</dbReference>
<comment type="subunit">
    <text evidence="9">Component of the ribosomal small subunit (SSU) processome.</text>
</comment>
<dbReference type="Proteomes" id="UP000076738">
    <property type="component" value="Unassembled WGS sequence"/>
</dbReference>
<dbReference type="SUPFAM" id="SSF48371">
    <property type="entry name" value="ARM repeat"/>
    <property type="match status" value="2"/>
</dbReference>
<dbReference type="Pfam" id="PF12397">
    <property type="entry name" value="U3snoRNP10"/>
    <property type="match status" value="1"/>
</dbReference>
<keyword evidence="5 9" id="KW-0698">rRNA processing</keyword>
<evidence type="ECO:0000256" key="1">
    <source>
        <dbReference type="ARBA" id="ARBA00004604"/>
    </source>
</evidence>
<dbReference type="Gene3D" id="1.25.10.10">
    <property type="entry name" value="Leucine-rich Repeat Variant"/>
    <property type="match status" value="2"/>
</dbReference>
<dbReference type="GO" id="GO:0030515">
    <property type="term" value="F:snoRNA binding"/>
    <property type="evidence" value="ECO:0007669"/>
    <property type="project" value="TreeGrafter"/>
</dbReference>
<dbReference type="EMBL" id="KV417279">
    <property type="protein sequence ID" value="KZO97606.1"/>
    <property type="molecule type" value="Genomic_DNA"/>
</dbReference>
<evidence type="ECO:0000256" key="9">
    <source>
        <dbReference type="RuleBase" id="RU367065"/>
    </source>
</evidence>
<dbReference type="InterPro" id="IPR011989">
    <property type="entry name" value="ARM-like"/>
</dbReference>
<evidence type="ECO:0000256" key="3">
    <source>
        <dbReference type="ARBA" id="ARBA00015399"/>
    </source>
</evidence>
<dbReference type="InterPro" id="IPR021133">
    <property type="entry name" value="HEAT_type_2"/>
</dbReference>
<keyword evidence="12" id="KW-1185">Reference proteome</keyword>
<sequence>MASALAQQLKQTASLNAALFKNAVNRINKRDSYLFTAQEASRHDPESIHGFAYNAFLQLESLDPKFSEYEDDLFSEAVKIQDRTLLNPADNDKLNTTLDSFLRLLSGHLFIEASSRVLEWLVRHFRITEFNIDGVMECFLPYHDSPLFVRILSIVHNKEYRGTINWTFLEAFKKISQPMPRDSLLVAMEKDSQLLRFVVDLLPKALEEGSAHRALINFYTVTLLAFIKKQKALDESMSALLLPAFSQILECGDVDATLGAYMLVVSLSRKTRLTSKALKALLTTVAKSYRSDASAAHLISALVAICASQDELESVQKKTISALADISEIEIWLTEASTIVGSESFLRPLISTVAAHLDHARYSNILATLFRGNNLPESLVSHACSTIARQLAATSKEDASQFDAIKELGALLQQRHPATFAAAVQSLKSAEDAQLVHQLEGVVAQLSVADAGGDEGEGSRVLGAYSADAVVRASSTQRILDSFANKEDLTPDVLASLCTALLARVSDTEEEVLQALYADPEKLLDAVSSNDLFTALQHAISADLPRKLLLLHLSFVTSGLIKQNPELKDRALFDLFLPHLLFTKSHNKLVTAVWDLLLGSDMAQLPLLSGIAGLVKGTIEDGDEVKHERLAELNLSIAKRIADNIVASDHYKEMVHSFVQKLSGGVRAGELFSGLVMNALLARVSGEHQVELGHEVVAFLQAHAGPMFVADEDIPQKLDEAIYARAKTPRTARQLHVALLCSAAEVGRPVNVKLDFLCDVDVVVERDMRGVRYVALCRAVYRLLNQEGLASPTRTQCLKGLFAALRDDSLLLLGGIWADLASSPETRASALSHGRAILHAHGSGDFIDFQAIVPSLLVALSDASAIVRAAAIQSLKALGELYSTGKKPKAIFALDFLYGDESLQVQYLERNDASQYIQLLLEHDDELLLDGSVLPGIHTRALVREKGEGKKASAFKEKALYFLLSHAAAWRSRHGRITLLQSLLDIHSAIKTELLLPLLRQTVAAVREHQEGHLGLAQPLSASVAACLVKIFDDTAISSLNDTDDNSFGVVKACIMVSLENDLGQALYQGILDVLRSDVPKTLQRDRLLELVQFCLDTVASAEQVYFALKQVVSEMLDDTSVIADLIKAVRPADEASERSAKRAKLDDSMTEAPVFGIRRLSLLVEIVSTKALPGDIGLISVLLETLGMLVNAPSLSNVDVDYTQQLILLAIMNNASALHTDTPRSSNALRIDIIVDLIRSTANPQTSRQALLTVGSLARLSNESVLHNVMPIFMFMGSTVFQNDDAYSFSVISKTIDSIVPVMAKSLKEQQTTKFDLYKRSRDFLRIFTDASAHIPRHRRSKFFIHLVDVLGPQDFLVPICMLLVDNVAFRVVKQKAVDLPSTFSIPFACLQKRPIAERLSVLLEVLEECQRLCKKLADVNHAEPVTFLDMSKSIDTQERIPKPDVAITRQIQALLLFVGTSIELLRAPRAPQGAEDSDLDVPMQGFVSQLLELTVDPTEGKRDKIISTTAFAALDRAMNVVSVPTFAHAIQSMLATDDQVLQAAGLSLIGRLNNVIARARRNIAPTMGSIIARVVILVQQSEKDSAALHTLHALEIIARTAMAGEENALAQAVGPIIQFVGQKPGPQQLLVLNILDIVMGKLGPRLIPNLLPTIQLCGSIISTSSDAELRIKAFGVLSGLLKELPSFIGSYISKILDIALDVSRTLPDDVEAARQRVLRSAAKNIKGKTLLPALERTWRQNESGKVPSLKFLSLYLDLLQRSLRAAERAEVHAELRPLFKLCLDIFDVRGAHFASEAPAEFAATESTAIGAFLQIVVKLNESAFKPLFRRLYDWQLEGAKVARGITFYRLLGALLEQLKAIITPYMAILFDHTIDLLREYVAGKAQSGELWIEVLGVLKKSFEYDEGSFWRDNTLMKIMTPLVDQIDVCPSITAYSPTSPTNALSSCLSSLCKSASDDTAKALNLAIWMKARSDSVDTKLCMLSCAQAVWKRDGERLAGAGYAAETVAFLVECLEDASEAVENEARTFQRLLTKLVGPLDALIG</sequence>
<dbReference type="PANTHER" id="PTHR13457">
    <property type="entry name" value="BAP28"/>
    <property type="match status" value="1"/>
</dbReference>